<gene>
    <name evidence="2" type="ORF">RDB_LOCUS124672</name>
</gene>
<name>A0A8H3CHX7_9AGAM</name>
<protein>
    <submittedName>
        <fullName evidence="2">Uncharacterized protein</fullName>
    </submittedName>
</protein>
<evidence type="ECO:0000313" key="2">
    <source>
        <dbReference type="EMBL" id="CAE6480891.1"/>
    </source>
</evidence>
<feature type="transmembrane region" description="Helical" evidence="1">
    <location>
        <begin position="49"/>
        <end position="70"/>
    </location>
</feature>
<dbReference type="Proteomes" id="UP000663888">
    <property type="component" value="Unassembled WGS sequence"/>
</dbReference>
<evidence type="ECO:0000313" key="3">
    <source>
        <dbReference type="Proteomes" id="UP000663888"/>
    </source>
</evidence>
<organism evidence="2 3">
    <name type="scientific">Rhizoctonia solani</name>
    <dbReference type="NCBI Taxonomy" id="456999"/>
    <lineage>
        <taxon>Eukaryota</taxon>
        <taxon>Fungi</taxon>
        <taxon>Dikarya</taxon>
        <taxon>Basidiomycota</taxon>
        <taxon>Agaricomycotina</taxon>
        <taxon>Agaricomycetes</taxon>
        <taxon>Cantharellales</taxon>
        <taxon>Ceratobasidiaceae</taxon>
        <taxon>Rhizoctonia</taxon>
    </lineage>
</organism>
<dbReference type="EMBL" id="CAJMWX010001323">
    <property type="protein sequence ID" value="CAE6480891.1"/>
    <property type="molecule type" value="Genomic_DNA"/>
</dbReference>
<comment type="caution">
    <text evidence="2">The sequence shown here is derived from an EMBL/GenBank/DDBJ whole genome shotgun (WGS) entry which is preliminary data.</text>
</comment>
<keyword evidence="1" id="KW-0812">Transmembrane</keyword>
<evidence type="ECO:0000256" key="1">
    <source>
        <dbReference type="SAM" id="Phobius"/>
    </source>
</evidence>
<keyword evidence="1" id="KW-1133">Transmembrane helix</keyword>
<reference evidence="2" key="1">
    <citation type="submission" date="2021-01" db="EMBL/GenBank/DDBJ databases">
        <authorList>
            <person name="Kaushik A."/>
        </authorList>
    </citation>
    <scope>NUCLEOTIDE SEQUENCE</scope>
    <source>
        <strain evidence="2">AG4-R118</strain>
    </source>
</reference>
<dbReference type="AlphaFoldDB" id="A0A8H3CHX7"/>
<proteinExistence type="predicted"/>
<sequence>MFRRNYVGELGGLVSFIGYHNDCDYNGLPNPTPKRMQRSFSCPYDDLEYAMAAIPPMMAMIALIIIMYILNSGIWATFIYDISTDFSNLTDESNRISGKLFVLSLLIALAGREHAANKLKQYQMEFKPLGQSSDCD</sequence>
<accession>A0A8H3CHX7</accession>
<keyword evidence="1" id="KW-0472">Membrane</keyword>